<name>A0A844BLT9_9RHOB</name>
<dbReference type="PROSITE" id="PS51318">
    <property type="entry name" value="TAT"/>
    <property type="match status" value="1"/>
</dbReference>
<evidence type="ECO:0000313" key="2">
    <source>
        <dbReference type="EMBL" id="MRH21972.1"/>
    </source>
</evidence>
<proteinExistence type="predicted"/>
<dbReference type="InterPro" id="IPR006311">
    <property type="entry name" value="TAT_signal"/>
</dbReference>
<organism evidence="2 3">
    <name type="scientific">Rhodovulum strictum</name>
    <dbReference type="NCBI Taxonomy" id="58314"/>
    <lineage>
        <taxon>Bacteria</taxon>
        <taxon>Pseudomonadati</taxon>
        <taxon>Pseudomonadota</taxon>
        <taxon>Alphaproteobacteria</taxon>
        <taxon>Rhodobacterales</taxon>
        <taxon>Paracoccaceae</taxon>
        <taxon>Rhodovulum</taxon>
    </lineage>
</organism>
<sequence>MARDDAGRGNRGQTAVGQTAADETGIGRRGFFGMAAGVAAGGALGMGGARPAAARQVGEERTRARYRETEHILTYYRTNRYTRTEG</sequence>
<accession>A0A844BLT9</accession>
<gene>
    <name evidence="2" type="ORF">GH815_13310</name>
</gene>
<dbReference type="EMBL" id="WJPO01000022">
    <property type="protein sequence ID" value="MRH21972.1"/>
    <property type="molecule type" value="Genomic_DNA"/>
</dbReference>
<dbReference type="Proteomes" id="UP000466730">
    <property type="component" value="Unassembled WGS sequence"/>
</dbReference>
<comment type="caution">
    <text evidence="2">The sequence shown here is derived from an EMBL/GenBank/DDBJ whole genome shotgun (WGS) entry which is preliminary data.</text>
</comment>
<keyword evidence="3" id="KW-1185">Reference proteome</keyword>
<evidence type="ECO:0000256" key="1">
    <source>
        <dbReference type="SAM" id="MobiDB-lite"/>
    </source>
</evidence>
<dbReference type="AlphaFoldDB" id="A0A844BLT9"/>
<evidence type="ECO:0000313" key="3">
    <source>
        <dbReference type="Proteomes" id="UP000466730"/>
    </source>
</evidence>
<feature type="region of interest" description="Disordered" evidence="1">
    <location>
        <begin position="1"/>
        <end position="23"/>
    </location>
</feature>
<reference evidence="2 3" key="1">
    <citation type="submission" date="2019-11" db="EMBL/GenBank/DDBJ databases">
        <title>Draft Whole-Genome sequence of the marine photosynthetic bacterium Rhodovulum strictum DSM 11289.</title>
        <authorList>
            <person name="Kyndt J.A."/>
            <person name="Meyer T.E."/>
        </authorList>
    </citation>
    <scope>NUCLEOTIDE SEQUENCE [LARGE SCALE GENOMIC DNA]</scope>
    <source>
        <strain evidence="2 3">DSM 11289</strain>
    </source>
</reference>
<dbReference type="RefSeq" id="WP_153749262.1">
    <property type="nucleotide sequence ID" value="NZ_BAAADI010000004.1"/>
</dbReference>
<protein>
    <submittedName>
        <fullName evidence="2">Formate dehydrogenase</fullName>
    </submittedName>
</protein>